<name>A0ABU6F4D2_9ACTN</name>
<keyword evidence="8" id="KW-1185">Reference proteome</keyword>
<evidence type="ECO:0000256" key="3">
    <source>
        <dbReference type="ARBA" id="ARBA00022692"/>
    </source>
</evidence>
<accession>A0ABU6F4D2</accession>
<feature type="transmembrane region" description="Helical" evidence="6">
    <location>
        <begin position="22"/>
        <end position="42"/>
    </location>
</feature>
<evidence type="ECO:0000256" key="4">
    <source>
        <dbReference type="ARBA" id="ARBA00022989"/>
    </source>
</evidence>
<evidence type="ECO:0000313" key="8">
    <source>
        <dbReference type="Proteomes" id="UP001354931"/>
    </source>
</evidence>
<feature type="transmembrane region" description="Helical" evidence="6">
    <location>
        <begin position="54"/>
        <end position="74"/>
    </location>
</feature>
<feature type="transmembrane region" description="Helical" evidence="6">
    <location>
        <begin position="301"/>
        <end position="318"/>
    </location>
</feature>
<dbReference type="PANTHER" id="PTHR39087">
    <property type="entry name" value="UPF0104 MEMBRANE PROTEIN MJ1595"/>
    <property type="match status" value="1"/>
</dbReference>
<feature type="transmembrane region" description="Helical" evidence="6">
    <location>
        <begin position="250"/>
        <end position="268"/>
    </location>
</feature>
<evidence type="ECO:0000256" key="1">
    <source>
        <dbReference type="ARBA" id="ARBA00004651"/>
    </source>
</evidence>
<gene>
    <name evidence="7" type="ORF">OKJ99_15275</name>
</gene>
<protein>
    <submittedName>
        <fullName evidence="7">YbhN family protein</fullName>
    </submittedName>
</protein>
<dbReference type="RefSeq" id="WP_326016746.1">
    <property type="nucleotide sequence ID" value="NZ_JAOZYC010000104.1"/>
</dbReference>
<organism evidence="7 8">
    <name type="scientific">Streptomyces endophyticus</name>
    <dbReference type="NCBI Taxonomy" id="714166"/>
    <lineage>
        <taxon>Bacteria</taxon>
        <taxon>Bacillati</taxon>
        <taxon>Actinomycetota</taxon>
        <taxon>Actinomycetes</taxon>
        <taxon>Kitasatosporales</taxon>
        <taxon>Streptomycetaceae</taxon>
        <taxon>Streptomyces</taxon>
    </lineage>
</organism>
<dbReference type="Pfam" id="PF03706">
    <property type="entry name" value="LPG_synthase_TM"/>
    <property type="match status" value="1"/>
</dbReference>
<sequence>MATPPPPVLRPAPRRRLPVRKWLALVPLVLVAGWVAWNWPVFASGLAQLRGADPGWLLAAAVVTVACWVPVCLLRQGAVLEPLPAGRLFASQVAAGSANHLLPAGLGAHVVTLRFMRSCGISATRACAALALYSLAQPIGRYALLIALMAASPDALPLGGLMPAERGGLAVLLLVAVVAVAAGVLWWVRPLRGAVRDFLATALTDVRALHARPARALALWCGAVGFPALQATVMVAVARSLQVPVPSLDIALAYLAASAVAGVVPTPGGIGSVEAALVFALVGAGSPVVEATGAVVGFRLLTVWGPLLPGALVLAALVRRKVI</sequence>
<feature type="transmembrane region" description="Helical" evidence="6">
    <location>
        <begin position="275"/>
        <end position="295"/>
    </location>
</feature>
<dbReference type="EMBL" id="JAOZYC010000104">
    <property type="protein sequence ID" value="MEB8338857.1"/>
    <property type="molecule type" value="Genomic_DNA"/>
</dbReference>
<dbReference type="PANTHER" id="PTHR39087:SF2">
    <property type="entry name" value="UPF0104 MEMBRANE PROTEIN MJ1595"/>
    <property type="match status" value="1"/>
</dbReference>
<evidence type="ECO:0000256" key="5">
    <source>
        <dbReference type="ARBA" id="ARBA00023136"/>
    </source>
</evidence>
<keyword evidence="3 6" id="KW-0812">Transmembrane</keyword>
<proteinExistence type="predicted"/>
<evidence type="ECO:0000256" key="6">
    <source>
        <dbReference type="SAM" id="Phobius"/>
    </source>
</evidence>
<keyword evidence="5 6" id="KW-0472">Membrane</keyword>
<reference evidence="7 8" key="1">
    <citation type="submission" date="2022-10" db="EMBL/GenBank/DDBJ databases">
        <authorList>
            <person name="Xie J."/>
            <person name="Shen N."/>
        </authorList>
    </citation>
    <scope>NUCLEOTIDE SEQUENCE [LARGE SCALE GENOMIC DNA]</scope>
    <source>
        <strain evidence="7 8">YIM65594</strain>
    </source>
</reference>
<feature type="transmembrane region" description="Helical" evidence="6">
    <location>
        <begin position="217"/>
        <end position="238"/>
    </location>
</feature>
<evidence type="ECO:0000256" key="2">
    <source>
        <dbReference type="ARBA" id="ARBA00022475"/>
    </source>
</evidence>
<comment type="subcellular location">
    <subcellularLocation>
        <location evidence="1">Cell membrane</location>
        <topology evidence="1">Multi-pass membrane protein</topology>
    </subcellularLocation>
</comment>
<keyword evidence="4 6" id="KW-1133">Transmembrane helix</keyword>
<evidence type="ECO:0000313" key="7">
    <source>
        <dbReference type="EMBL" id="MEB8338857.1"/>
    </source>
</evidence>
<dbReference type="Proteomes" id="UP001354931">
    <property type="component" value="Unassembled WGS sequence"/>
</dbReference>
<feature type="transmembrane region" description="Helical" evidence="6">
    <location>
        <begin position="168"/>
        <end position="188"/>
    </location>
</feature>
<comment type="caution">
    <text evidence="7">The sequence shown here is derived from an EMBL/GenBank/DDBJ whole genome shotgun (WGS) entry which is preliminary data.</text>
</comment>
<dbReference type="InterPro" id="IPR022791">
    <property type="entry name" value="L-PG_synthase/AglD"/>
</dbReference>
<keyword evidence="2" id="KW-1003">Cell membrane</keyword>